<name>A0A177TTU9_9BASI</name>
<reference evidence="2" key="1">
    <citation type="submission" date="2016-04" db="EMBL/GenBank/DDBJ databases">
        <authorList>
            <person name="Nguyen H.D."/>
            <person name="Samba Siva P."/>
            <person name="Cullis J."/>
            <person name="Levesque C.A."/>
            <person name="Hambleton S."/>
        </authorList>
    </citation>
    <scope>NUCLEOTIDE SEQUENCE</scope>
    <source>
        <strain evidence="2">DAOMC 236416</strain>
    </source>
</reference>
<dbReference type="PANTHER" id="PTHR43986:SF1">
    <property type="entry name" value="ELONGATION FACTOR 1-GAMMA"/>
    <property type="match status" value="1"/>
</dbReference>
<feature type="region of interest" description="Disordered" evidence="1">
    <location>
        <begin position="222"/>
        <end position="273"/>
    </location>
</feature>
<dbReference type="Gene3D" id="3.30.70.1010">
    <property type="entry name" value="Translation elongation factor EF1B, gamma chain, conserved domain"/>
    <property type="match status" value="1"/>
</dbReference>
<dbReference type="InterPro" id="IPR004046">
    <property type="entry name" value="GST_C"/>
</dbReference>
<dbReference type="InterPro" id="IPR040079">
    <property type="entry name" value="Glutathione_S-Trfase"/>
</dbReference>
<dbReference type="InterPro" id="IPR036433">
    <property type="entry name" value="EF1B_G_C_sf"/>
</dbReference>
<dbReference type="Pfam" id="PF00043">
    <property type="entry name" value="GST_C"/>
    <property type="match status" value="1"/>
</dbReference>
<dbReference type="Gene3D" id="3.40.30.10">
    <property type="entry name" value="Glutaredoxin"/>
    <property type="match status" value="1"/>
</dbReference>
<dbReference type="GO" id="GO:0005737">
    <property type="term" value="C:cytoplasm"/>
    <property type="evidence" value="ECO:0007669"/>
    <property type="project" value="TreeGrafter"/>
</dbReference>
<keyword evidence="3" id="KW-1185">Reference proteome</keyword>
<dbReference type="GO" id="GO:0003746">
    <property type="term" value="F:translation elongation factor activity"/>
    <property type="evidence" value="ECO:0007669"/>
    <property type="project" value="UniProtKB-UniRule"/>
</dbReference>
<dbReference type="SUPFAM" id="SSF52833">
    <property type="entry name" value="Thioredoxin-like"/>
    <property type="match status" value="1"/>
</dbReference>
<dbReference type="Pfam" id="PF00647">
    <property type="entry name" value="EF1G"/>
    <property type="match status" value="1"/>
</dbReference>
<dbReference type="InterPro" id="IPR050802">
    <property type="entry name" value="EF-GSTs"/>
</dbReference>
<dbReference type="AlphaFoldDB" id="A0A177TTU9"/>
<dbReference type="Pfam" id="PF02798">
    <property type="entry name" value="GST_N"/>
    <property type="match status" value="1"/>
</dbReference>
<accession>A0A177TTU9</accession>
<dbReference type="PROSITE" id="PS50404">
    <property type="entry name" value="GST_NTER"/>
    <property type="match status" value="1"/>
</dbReference>
<dbReference type="FunFam" id="3.30.70.1010:FF:000001">
    <property type="entry name" value="Elongation factor 1-gamma 1"/>
    <property type="match status" value="1"/>
</dbReference>
<gene>
    <name evidence="2" type="ORF">A4X13_0g197</name>
</gene>
<dbReference type="CDD" id="cd03181">
    <property type="entry name" value="GST_C_EF1Bgamma_like"/>
    <property type="match status" value="1"/>
</dbReference>
<feature type="compositionally biased region" description="Basic and acidic residues" evidence="1">
    <location>
        <begin position="261"/>
        <end position="273"/>
    </location>
</feature>
<dbReference type="PANTHER" id="PTHR43986">
    <property type="entry name" value="ELONGATION FACTOR 1-GAMMA"/>
    <property type="match status" value="1"/>
</dbReference>
<dbReference type="SUPFAM" id="SSF47616">
    <property type="entry name" value="GST C-terminal domain-like"/>
    <property type="match status" value="1"/>
</dbReference>
<dbReference type="GO" id="GO:0005634">
    <property type="term" value="C:nucleus"/>
    <property type="evidence" value="ECO:0007669"/>
    <property type="project" value="TreeGrafter"/>
</dbReference>
<dbReference type="InterPro" id="IPR036282">
    <property type="entry name" value="Glutathione-S-Trfase_C_sf"/>
</dbReference>
<organism evidence="2 3">
    <name type="scientific">Tilletia indica</name>
    <dbReference type="NCBI Taxonomy" id="43049"/>
    <lineage>
        <taxon>Eukaryota</taxon>
        <taxon>Fungi</taxon>
        <taxon>Dikarya</taxon>
        <taxon>Basidiomycota</taxon>
        <taxon>Ustilaginomycotina</taxon>
        <taxon>Exobasidiomycetes</taxon>
        <taxon>Tilletiales</taxon>
        <taxon>Tilletiaceae</taxon>
        <taxon>Tilletia</taxon>
    </lineage>
</organism>
<dbReference type="InterPro" id="IPR010987">
    <property type="entry name" value="Glutathione-S-Trfase_C-like"/>
</dbReference>
<protein>
    <submittedName>
        <fullName evidence="2">Uncharacterized protein</fullName>
    </submittedName>
</protein>
<evidence type="ECO:0000256" key="1">
    <source>
        <dbReference type="SAM" id="MobiDB-lite"/>
    </source>
</evidence>
<dbReference type="SUPFAM" id="SSF89942">
    <property type="entry name" value="eEF1-gamma domain"/>
    <property type="match status" value="1"/>
</dbReference>
<proteinExistence type="predicted"/>
<dbReference type="PROSITE" id="PS50040">
    <property type="entry name" value="EF1G_C"/>
    <property type="match status" value="1"/>
</dbReference>
<evidence type="ECO:0000313" key="2">
    <source>
        <dbReference type="EMBL" id="KAE8260686.1"/>
    </source>
</evidence>
<sequence length="422" mass="47319">MAPIGTIYGAKWQSKTVRSLAVAHYIGADLKLEVIEVFTGGSHTPEYTAKFPFGKMPGFEAADGLCLSEGGAIARYIASTSENYKDQLLGADAKTAARIDQWCLWSDDEFFDCGAQVIRSYRGIVPYNQPTEQKNLKNLHRALTHLEKTLQTTTFLVGHRITLADITVASNVHLLYSLLFGPEVRAKYPNVQRYVDTVVNQPEFGDSMNKNMPLIAETLTYTPPKKEEKPKAAAAPAAPAAKKEKKPKAVEDDEEEPLVPEEPKQKNPLDDLPKSPFILDEWKRQYSNKDTRSEALPWFWENFDAQGWSLWKIDFKYNEELTQVFMSANQIGGFFNRLEASRKYVFGTAGVFGEANNSVISGVALCRGDDWKPVLGVAPDIDSYNVTRLDHTKDSDKKLWDDYCAWEVSVDGKAWADGKVLK</sequence>
<dbReference type="CDD" id="cd03044">
    <property type="entry name" value="GST_N_EF1Bgamma"/>
    <property type="match status" value="1"/>
</dbReference>
<dbReference type="Proteomes" id="UP000077521">
    <property type="component" value="Unassembled WGS sequence"/>
</dbReference>
<dbReference type="EMBL" id="LWDF02000006">
    <property type="protein sequence ID" value="KAE8260686.1"/>
    <property type="molecule type" value="Genomic_DNA"/>
</dbReference>
<dbReference type="SFLD" id="SFLDS00019">
    <property type="entry name" value="Glutathione_Transferase_(cytos"/>
    <property type="match status" value="1"/>
</dbReference>
<reference evidence="2" key="2">
    <citation type="journal article" date="2019" name="IMA Fungus">
        <title>Genome sequencing and comparison of five Tilletia species to identify candidate genes for the detection of regulated species infecting wheat.</title>
        <authorList>
            <person name="Nguyen H.D.T."/>
            <person name="Sultana T."/>
            <person name="Kesanakurti P."/>
            <person name="Hambleton S."/>
        </authorList>
    </citation>
    <scope>NUCLEOTIDE SEQUENCE</scope>
    <source>
        <strain evidence="2">DAOMC 236416</strain>
    </source>
</reference>
<dbReference type="SFLD" id="SFLDG00358">
    <property type="entry name" value="Main_(cytGST)"/>
    <property type="match status" value="1"/>
</dbReference>
<dbReference type="FunFam" id="1.20.1050.10:FF:000006">
    <property type="entry name" value="Elongation factor 1 gamma"/>
    <property type="match status" value="1"/>
</dbReference>
<dbReference type="InterPro" id="IPR004045">
    <property type="entry name" value="Glutathione_S-Trfase_N"/>
</dbReference>
<dbReference type="SMART" id="SM01183">
    <property type="entry name" value="EF1G"/>
    <property type="match status" value="1"/>
</dbReference>
<dbReference type="InterPro" id="IPR001662">
    <property type="entry name" value="EF1B_G_C"/>
</dbReference>
<evidence type="ECO:0000313" key="3">
    <source>
        <dbReference type="Proteomes" id="UP000077521"/>
    </source>
</evidence>
<dbReference type="InterPro" id="IPR036249">
    <property type="entry name" value="Thioredoxin-like_sf"/>
</dbReference>
<dbReference type="Gene3D" id="1.20.1050.10">
    <property type="match status" value="1"/>
</dbReference>
<dbReference type="PROSITE" id="PS50405">
    <property type="entry name" value="GST_CTER"/>
    <property type="match status" value="1"/>
</dbReference>
<comment type="caution">
    <text evidence="2">The sequence shown here is derived from an EMBL/GenBank/DDBJ whole genome shotgun (WGS) entry which is preliminary data.</text>
</comment>